<keyword evidence="8" id="KW-0066">ATP synthesis</keyword>
<dbReference type="SUPFAM" id="SSF51344">
    <property type="entry name" value="Epsilon subunit of F1F0-ATP synthase N-terminal domain"/>
    <property type="match status" value="1"/>
</dbReference>
<dbReference type="InterPro" id="IPR024037">
    <property type="entry name" value="Alt_ATP_synth_F1_esu"/>
</dbReference>
<dbReference type="GO" id="GO:0045259">
    <property type="term" value="C:proton-transporting ATP synthase complex"/>
    <property type="evidence" value="ECO:0007669"/>
    <property type="project" value="UniProtKB-KW"/>
</dbReference>
<dbReference type="Gene3D" id="2.60.15.10">
    <property type="entry name" value="F0F1 ATP synthase delta/epsilon subunit, N-terminal"/>
    <property type="match status" value="1"/>
</dbReference>
<evidence type="ECO:0000313" key="10">
    <source>
        <dbReference type="EMBL" id="RDD62254.1"/>
    </source>
</evidence>
<keyword evidence="7" id="KW-0472">Membrane</keyword>
<gene>
    <name evidence="10" type="ORF">DRB17_08455</name>
</gene>
<evidence type="ECO:0000256" key="8">
    <source>
        <dbReference type="ARBA" id="ARBA00023196"/>
    </source>
</evidence>
<evidence type="ECO:0000256" key="4">
    <source>
        <dbReference type="ARBA" id="ARBA00022448"/>
    </source>
</evidence>
<keyword evidence="8" id="KW-0139">CF(1)</keyword>
<dbReference type="GO" id="GO:0046933">
    <property type="term" value="F:proton-transporting ATP synthase activity, rotational mechanism"/>
    <property type="evidence" value="ECO:0007669"/>
    <property type="project" value="InterPro"/>
</dbReference>
<dbReference type="InterPro" id="IPR020546">
    <property type="entry name" value="ATP_synth_F1_dsu/esu_N"/>
</dbReference>
<sequence>MHLKVLLPTEVLVDEAVDKVIAEGLEGQFCLLPRHADYVALIVPGVVLYTLPGSGSGDDEMARERYLAVDEGVLVKRGDRVNLSLRDAVAGRDLDELRLIVEQRYRTLDEREKQARSALARLEAGVVRRFIELAER</sequence>
<evidence type="ECO:0000256" key="7">
    <source>
        <dbReference type="ARBA" id="ARBA00023136"/>
    </source>
</evidence>
<evidence type="ECO:0000256" key="1">
    <source>
        <dbReference type="ARBA" id="ARBA00003543"/>
    </source>
</evidence>
<dbReference type="AlphaFoldDB" id="A0A369TCJ9"/>
<comment type="similarity">
    <text evidence="3">Belongs to the ATPase epsilon chain family.</text>
</comment>
<accession>A0A369TCJ9</accession>
<evidence type="ECO:0000256" key="2">
    <source>
        <dbReference type="ARBA" id="ARBA00004184"/>
    </source>
</evidence>
<comment type="function">
    <text evidence="1">Produces ATP from ADP in the presence of a proton gradient across the membrane.</text>
</comment>
<organism evidence="10 11">
    <name type="scientific">Ferruginivarius sediminum</name>
    <dbReference type="NCBI Taxonomy" id="2661937"/>
    <lineage>
        <taxon>Bacteria</taxon>
        <taxon>Pseudomonadati</taxon>
        <taxon>Pseudomonadota</taxon>
        <taxon>Alphaproteobacteria</taxon>
        <taxon>Rhodospirillales</taxon>
        <taxon>Rhodospirillaceae</taxon>
        <taxon>Ferruginivarius</taxon>
    </lineage>
</organism>
<dbReference type="Pfam" id="PF02823">
    <property type="entry name" value="ATP-synt_DE_N"/>
    <property type="match status" value="1"/>
</dbReference>
<dbReference type="RefSeq" id="WP_114581768.1">
    <property type="nucleotide sequence ID" value="NZ_QPMH01000006.1"/>
</dbReference>
<evidence type="ECO:0000259" key="9">
    <source>
        <dbReference type="Pfam" id="PF02823"/>
    </source>
</evidence>
<comment type="caution">
    <text evidence="10">The sequence shown here is derived from an EMBL/GenBank/DDBJ whole genome shotgun (WGS) entry which is preliminary data.</text>
</comment>
<keyword evidence="4" id="KW-0813">Transport</keyword>
<dbReference type="NCBIfam" id="TIGR03166">
    <property type="entry name" value="alt_F1F0_F1_eps"/>
    <property type="match status" value="1"/>
</dbReference>
<name>A0A369TCJ9_9PROT</name>
<keyword evidence="6" id="KW-0406">Ion transport</keyword>
<reference evidence="10 11" key="1">
    <citation type="submission" date="2018-07" db="EMBL/GenBank/DDBJ databases">
        <title>Venubactetium sediminum gen. nov., sp. nov., isolated from a marine solar saltern.</title>
        <authorList>
            <person name="Wang S."/>
        </authorList>
    </citation>
    <scope>NUCLEOTIDE SEQUENCE [LARGE SCALE GENOMIC DNA]</scope>
    <source>
        <strain evidence="10 11">WD2A32</strain>
    </source>
</reference>
<protein>
    <submittedName>
        <fullName evidence="10">F0F1 ATP synthase subunit epsilon</fullName>
    </submittedName>
</protein>
<keyword evidence="5" id="KW-0375">Hydrogen ion transport</keyword>
<dbReference type="EMBL" id="QPMH01000006">
    <property type="protein sequence ID" value="RDD62254.1"/>
    <property type="molecule type" value="Genomic_DNA"/>
</dbReference>
<dbReference type="Proteomes" id="UP000253941">
    <property type="component" value="Unassembled WGS sequence"/>
</dbReference>
<feature type="domain" description="ATP synthase F1 complex delta/epsilon subunit N-terminal" evidence="9">
    <location>
        <begin position="1"/>
        <end position="86"/>
    </location>
</feature>
<evidence type="ECO:0000313" key="11">
    <source>
        <dbReference type="Proteomes" id="UP000253941"/>
    </source>
</evidence>
<dbReference type="InterPro" id="IPR036771">
    <property type="entry name" value="ATPsynth_dsu/esu_N"/>
</dbReference>
<dbReference type="NCBIfam" id="NF004871">
    <property type="entry name" value="PRK06228.1"/>
    <property type="match status" value="1"/>
</dbReference>
<proteinExistence type="inferred from homology"/>
<evidence type="ECO:0000256" key="5">
    <source>
        <dbReference type="ARBA" id="ARBA00022781"/>
    </source>
</evidence>
<dbReference type="GO" id="GO:0012505">
    <property type="term" value="C:endomembrane system"/>
    <property type="evidence" value="ECO:0007669"/>
    <property type="project" value="UniProtKB-SubCell"/>
</dbReference>
<evidence type="ECO:0000256" key="6">
    <source>
        <dbReference type="ARBA" id="ARBA00023065"/>
    </source>
</evidence>
<keyword evidence="11" id="KW-1185">Reference proteome</keyword>
<comment type="subcellular location">
    <subcellularLocation>
        <location evidence="2">Endomembrane system</location>
        <topology evidence="2">Peripheral membrane protein</topology>
    </subcellularLocation>
</comment>
<evidence type="ECO:0000256" key="3">
    <source>
        <dbReference type="ARBA" id="ARBA00005712"/>
    </source>
</evidence>
<dbReference type="CDD" id="cd12152">
    <property type="entry name" value="F1-ATPase_delta"/>
    <property type="match status" value="1"/>
</dbReference>
<dbReference type="InterPro" id="IPR001469">
    <property type="entry name" value="ATP_synth_F1_dsu/esu"/>
</dbReference>